<dbReference type="Pfam" id="PF10551">
    <property type="entry name" value="MULE"/>
    <property type="match status" value="1"/>
</dbReference>
<dbReference type="OrthoDB" id="119028at2759"/>
<reference evidence="3" key="1">
    <citation type="submission" date="2021-02" db="EMBL/GenBank/DDBJ databases">
        <authorList>
            <person name="Nowell W R."/>
        </authorList>
    </citation>
    <scope>NUCLEOTIDE SEQUENCE</scope>
    <source>
        <strain evidence="3">Ploen Becks lab</strain>
    </source>
</reference>
<proteinExistence type="predicted"/>
<feature type="non-terminal residue" evidence="3">
    <location>
        <position position="1"/>
    </location>
</feature>
<dbReference type="Proteomes" id="UP000663879">
    <property type="component" value="Unassembled WGS sequence"/>
</dbReference>
<protein>
    <recommendedName>
        <fullName evidence="2">MULE transposase domain-containing protein</fullName>
    </recommendedName>
</protein>
<dbReference type="InterPro" id="IPR018289">
    <property type="entry name" value="MULE_transposase_dom"/>
</dbReference>
<feature type="region of interest" description="Disordered" evidence="1">
    <location>
        <begin position="274"/>
        <end position="327"/>
    </location>
</feature>
<keyword evidence="4" id="KW-1185">Reference proteome</keyword>
<evidence type="ECO:0000313" key="3">
    <source>
        <dbReference type="EMBL" id="CAF1140193.1"/>
    </source>
</evidence>
<accession>A0A814RX56</accession>
<gene>
    <name evidence="3" type="ORF">OXX778_LOCUS22867</name>
</gene>
<evidence type="ECO:0000313" key="4">
    <source>
        <dbReference type="Proteomes" id="UP000663879"/>
    </source>
</evidence>
<feature type="domain" description="MULE transposase" evidence="2">
    <location>
        <begin position="52"/>
        <end position="148"/>
    </location>
</feature>
<sequence>KKWCEDNSEIPDDEDAVFVEKFEYATMPSQIFRVFLTSKRLIKSQKMQHFLSDATYKLRYENFPIITGSTTDRNKSFHPFGLAICRTENEDDFGFFFNSVKETHEKVFNKTISFSILIADNAGAITKGFAKAFDLKTRVNCWAHVNRNIDIRVKSISKLQAERIVYDISEIQKIFEPELFPIDDLVKAYKWNSYNKTIIHLKDDNYYYLTADDKIDINKEQCKQYNQSLIGKKWSSFDHLITSIFSIRKIKYNENSWTLKKKCNFDSVGMDIPIQANRKKGRSKDTAGPLEHQPKEKQATNSAPKGIDTDDEDSSSTKENPSKRLRIDSIKQVEEKFCEKYGAKMTKRRYWACSNKCGKK</sequence>
<evidence type="ECO:0000256" key="1">
    <source>
        <dbReference type="SAM" id="MobiDB-lite"/>
    </source>
</evidence>
<dbReference type="EMBL" id="CAJNOC010010468">
    <property type="protein sequence ID" value="CAF1140193.1"/>
    <property type="molecule type" value="Genomic_DNA"/>
</dbReference>
<dbReference type="AlphaFoldDB" id="A0A814RX56"/>
<comment type="caution">
    <text evidence="3">The sequence shown here is derived from an EMBL/GenBank/DDBJ whole genome shotgun (WGS) entry which is preliminary data.</text>
</comment>
<name>A0A814RX56_9BILA</name>
<organism evidence="3 4">
    <name type="scientific">Brachionus calyciflorus</name>
    <dbReference type="NCBI Taxonomy" id="104777"/>
    <lineage>
        <taxon>Eukaryota</taxon>
        <taxon>Metazoa</taxon>
        <taxon>Spiralia</taxon>
        <taxon>Gnathifera</taxon>
        <taxon>Rotifera</taxon>
        <taxon>Eurotatoria</taxon>
        <taxon>Monogononta</taxon>
        <taxon>Pseudotrocha</taxon>
        <taxon>Ploima</taxon>
        <taxon>Brachionidae</taxon>
        <taxon>Brachionus</taxon>
    </lineage>
</organism>
<evidence type="ECO:0000259" key="2">
    <source>
        <dbReference type="Pfam" id="PF10551"/>
    </source>
</evidence>